<name>A0A087BD74_9BIFI</name>
<sequence>MFRECRKRRQLAHPTDPKDRRALQRRVRKGTVIMPHKGLYLDAEKWAALSYSERIIWMLRSVCQLYPGAVLCGPSAAAAYGLTSVWKIQKYVHIAVVNRSKAGRHGFIIARYYKNPPATCKIDGMLVTDLFQTLMDCARTLDFINAFEICSTGLRRFKSTVKTLMDYVGGTTRLWGIIRARFLAERVEPLCENGGEAVALATILELGYARPRAQVVFISPLDGGEIRGDFCWKRADGTLIVGELDGRWKYENPAMMHGGDACDVILNEKDRESELNMLRISVVRFQMKHVWAKEPLKERLEVAQVPHDPEAWRSPFKGFRCVAY</sequence>
<gene>
    <name evidence="2" type="ORF">BMERY_0460</name>
</gene>
<dbReference type="Proteomes" id="UP000029060">
    <property type="component" value="Unassembled WGS sequence"/>
</dbReference>
<feature type="compositionally biased region" description="Basic residues" evidence="1">
    <location>
        <begin position="1"/>
        <end position="11"/>
    </location>
</feature>
<comment type="caution">
    <text evidence="2">The sequence shown here is derived from an EMBL/GenBank/DDBJ whole genome shotgun (WGS) entry which is preliminary data.</text>
</comment>
<dbReference type="eggNOG" id="COG5340">
    <property type="taxonomic scope" value="Bacteria"/>
</dbReference>
<dbReference type="AlphaFoldDB" id="A0A087BD74"/>
<keyword evidence="3" id="KW-1185">Reference proteome</keyword>
<organism evidence="2 3">
    <name type="scientific">Bifidobacterium merycicum</name>
    <dbReference type="NCBI Taxonomy" id="78345"/>
    <lineage>
        <taxon>Bacteria</taxon>
        <taxon>Bacillati</taxon>
        <taxon>Actinomycetota</taxon>
        <taxon>Actinomycetes</taxon>
        <taxon>Bifidobacteriales</taxon>
        <taxon>Bifidobacteriaceae</taxon>
        <taxon>Bifidobacterium</taxon>
    </lineage>
</organism>
<reference evidence="2 3" key="1">
    <citation type="submission" date="2014-03" db="EMBL/GenBank/DDBJ databases">
        <title>Genomics of Bifidobacteria.</title>
        <authorList>
            <person name="Ventura M."/>
            <person name="Milani C."/>
            <person name="Lugli G.A."/>
        </authorList>
    </citation>
    <scope>NUCLEOTIDE SEQUENCE [LARGE SCALE GENOMIC DNA]</scope>
    <source>
        <strain evidence="2 3">LMG 11341</strain>
    </source>
</reference>
<dbReference type="EMBL" id="JGZC01000010">
    <property type="protein sequence ID" value="KFI68974.1"/>
    <property type="molecule type" value="Genomic_DNA"/>
</dbReference>
<protein>
    <recommendedName>
        <fullName evidence="4">CTP synthase</fullName>
    </recommendedName>
</protein>
<evidence type="ECO:0000313" key="3">
    <source>
        <dbReference type="Proteomes" id="UP000029060"/>
    </source>
</evidence>
<evidence type="ECO:0008006" key="4">
    <source>
        <dbReference type="Google" id="ProtNLM"/>
    </source>
</evidence>
<dbReference type="OrthoDB" id="3172126at2"/>
<evidence type="ECO:0000256" key="1">
    <source>
        <dbReference type="SAM" id="MobiDB-lite"/>
    </source>
</evidence>
<feature type="region of interest" description="Disordered" evidence="1">
    <location>
        <begin position="1"/>
        <end position="21"/>
    </location>
</feature>
<accession>A0A087BD74</accession>
<evidence type="ECO:0000313" key="2">
    <source>
        <dbReference type="EMBL" id="KFI68974.1"/>
    </source>
</evidence>
<dbReference type="STRING" id="78345.BMERY_0460"/>
<proteinExistence type="predicted"/>